<feature type="transmembrane region" description="Helical" evidence="1">
    <location>
        <begin position="82"/>
        <end position="101"/>
    </location>
</feature>
<evidence type="ECO:0000256" key="1">
    <source>
        <dbReference type="SAM" id="Phobius"/>
    </source>
</evidence>
<gene>
    <name evidence="2" type="ORF">AVEN_94859_1</name>
</gene>
<sequence>MRPMHWSSNFTRFQQQEEIKPSWREHLVFIRASEAEAKALKSISTHRLWRQNFAVHEEIKNEKKCRNSIGEFHPPVAREKQYYSSVIASTMLLLELLLVLNRVTKENKWRR</sequence>
<evidence type="ECO:0000313" key="3">
    <source>
        <dbReference type="Proteomes" id="UP000499080"/>
    </source>
</evidence>
<comment type="caution">
    <text evidence="2">The sequence shown here is derived from an EMBL/GenBank/DDBJ whole genome shotgun (WGS) entry which is preliminary data.</text>
</comment>
<protein>
    <submittedName>
        <fullName evidence="2">Uncharacterized protein</fullName>
    </submittedName>
</protein>
<organism evidence="2 3">
    <name type="scientific">Araneus ventricosus</name>
    <name type="common">Orbweaver spider</name>
    <name type="synonym">Epeira ventricosa</name>
    <dbReference type="NCBI Taxonomy" id="182803"/>
    <lineage>
        <taxon>Eukaryota</taxon>
        <taxon>Metazoa</taxon>
        <taxon>Ecdysozoa</taxon>
        <taxon>Arthropoda</taxon>
        <taxon>Chelicerata</taxon>
        <taxon>Arachnida</taxon>
        <taxon>Araneae</taxon>
        <taxon>Araneomorphae</taxon>
        <taxon>Entelegynae</taxon>
        <taxon>Araneoidea</taxon>
        <taxon>Araneidae</taxon>
        <taxon>Araneus</taxon>
    </lineage>
</organism>
<reference evidence="2 3" key="1">
    <citation type="journal article" date="2019" name="Sci. Rep.">
        <title>Orb-weaving spider Araneus ventricosus genome elucidates the spidroin gene catalogue.</title>
        <authorList>
            <person name="Kono N."/>
            <person name="Nakamura H."/>
            <person name="Ohtoshi R."/>
            <person name="Moran D.A.P."/>
            <person name="Shinohara A."/>
            <person name="Yoshida Y."/>
            <person name="Fujiwara M."/>
            <person name="Mori M."/>
            <person name="Tomita M."/>
            <person name="Arakawa K."/>
        </authorList>
    </citation>
    <scope>NUCLEOTIDE SEQUENCE [LARGE SCALE GENOMIC DNA]</scope>
</reference>
<keyword evidence="1" id="KW-0812">Transmembrane</keyword>
<keyword evidence="1" id="KW-1133">Transmembrane helix</keyword>
<evidence type="ECO:0000313" key="2">
    <source>
        <dbReference type="EMBL" id="GBO32743.1"/>
    </source>
</evidence>
<proteinExistence type="predicted"/>
<dbReference type="Proteomes" id="UP000499080">
    <property type="component" value="Unassembled WGS sequence"/>
</dbReference>
<dbReference type="AlphaFoldDB" id="A0A4Y2W4Y8"/>
<keyword evidence="3" id="KW-1185">Reference proteome</keyword>
<name>A0A4Y2W4Y8_ARAVE</name>
<accession>A0A4Y2W4Y8</accession>
<keyword evidence="1" id="KW-0472">Membrane</keyword>
<dbReference type="EMBL" id="BGPR01056230">
    <property type="protein sequence ID" value="GBO32743.1"/>
    <property type="molecule type" value="Genomic_DNA"/>
</dbReference>